<evidence type="ECO:0000313" key="9">
    <source>
        <dbReference type="Proteomes" id="UP001215503"/>
    </source>
</evidence>
<feature type="domain" description="Glucose-methanol-choline oxidoreductase N-terminal" evidence="7">
    <location>
        <begin position="254"/>
        <end position="268"/>
    </location>
</feature>
<dbReference type="PANTHER" id="PTHR11552">
    <property type="entry name" value="GLUCOSE-METHANOL-CHOLINE GMC OXIDOREDUCTASE"/>
    <property type="match status" value="1"/>
</dbReference>
<dbReference type="PIRSF" id="PIRSF000137">
    <property type="entry name" value="Alcohol_oxidase"/>
    <property type="match status" value="1"/>
</dbReference>
<evidence type="ECO:0000256" key="5">
    <source>
        <dbReference type="RuleBase" id="RU003968"/>
    </source>
</evidence>
<organism evidence="8 9">
    <name type="scientific">Aquibaculum arenosum</name>
    <dbReference type="NCBI Taxonomy" id="3032591"/>
    <lineage>
        <taxon>Bacteria</taxon>
        <taxon>Pseudomonadati</taxon>
        <taxon>Pseudomonadota</taxon>
        <taxon>Alphaproteobacteria</taxon>
        <taxon>Rhodospirillales</taxon>
        <taxon>Rhodovibrionaceae</taxon>
        <taxon>Aquibaculum</taxon>
    </lineage>
</organism>
<accession>A0ABT5YR95</accession>
<evidence type="ECO:0000256" key="1">
    <source>
        <dbReference type="ARBA" id="ARBA00001974"/>
    </source>
</evidence>
<dbReference type="InterPro" id="IPR036188">
    <property type="entry name" value="FAD/NAD-bd_sf"/>
</dbReference>
<keyword evidence="3 5" id="KW-0285">Flavoprotein</keyword>
<comment type="cofactor">
    <cofactor evidence="1">
        <name>FAD</name>
        <dbReference type="ChEBI" id="CHEBI:57692"/>
    </cofactor>
</comment>
<evidence type="ECO:0000259" key="7">
    <source>
        <dbReference type="PROSITE" id="PS00624"/>
    </source>
</evidence>
<keyword evidence="9" id="KW-1185">Reference proteome</keyword>
<dbReference type="Proteomes" id="UP001215503">
    <property type="component" value="Unassembled WGS sequence"/>
</dbReference>
<gene>
    <name evidence="8" type="ORF">P2G67_15075</name>
</gene>
<comment type="caution">
    <text evidence="8">The sequence shown here is derived from an EMBL/GenBank/DDBJ whole genome shotgun (WGS) entry which is preliminary data.</text>
</comment>
<protein>
    <submittedName>
        <fullName evidence="8">GMC family oxidoreductase N-terminal domain-containing protein</fullName>
    </submittedName>
</protein>
<evidence type="ECO:0000256" key="4">
    <source>
        <dbReference type="ARBA" id="ARBA00022827"/>
    </source>
</evidence>
<sequence>MTAAFDYIIVGGGTAGCVLANRLTESGRHRVLLLEAGGEPSGFWIPIPAGFSKLLVNDRWNWRFWSEPEAATNNRTIAIPRGRGLGGSTLINGMIYVRGQPQDYDGWAQRGCPGWSFEEVLPYFRKLEDFDGPTHPLRARGGPLSLTEVKERPEVAEAFIAAAEAAGHVRNPDYNAESQDGFGYYQVNQRAGRRISAAEAYLKPARNRPNLEVRTDTHVLCLELEGRRVVGVRARRNGQEEVLRAEGEVILTAGAVQSPQLLELSGIGDPAVLGTAGISVQHALPGVGANYIDHFCTRMNWRVKLPITLNEQTRGWRLARSVAQYFLTRRGILTLGTGLAHGFVRTRPGLEGPDAQYFFMHASYANAAERKLDRLPGMTIGVTQLRPESRGSIHLRSPDPDAPPVIRPNFLEAAEDRRCMVEAMKLARHIVEQAPLDRYRAEEMSPGPACQEDADWLAFARENGQTIYHAIGTCRMGSDEAAVVDPRLRLRGLEGLRVADASVMPAMVSGNTQAAVFMVAEKAADLILEDNPGGR</sequence>
<name>A0ABT5YR95_9PROT</name>
<dbReference type="Gene3D" id="3.30.560.10">
    <property type="entry name" value="Glucose Oxidase, domain 3"/>
    <property type="match status" value="1"/>
</dbReference>
<reference evidence="8 9" key="1">
    <citation type="submission" date="2023-03" db="EMBL/GenBank/DDBJ databases">
        <title>Fodinicurvata sp. CAU 1616 isolated from sea sendiment.</title>
        <authorList>
            <person name="Kim W."/>
        </authorList>
    </citation>
    <scope>NUCLEOTIDE SEQUENCE [LARGE SCALE GENOMIC DNA]</scope>
    <source>
        <strain evidence="8 9">CAU 1616</strain>
    </source>
</reference>
<dbReference type="InterPro" id="IPR007867">
    <property type="entry name" value="GMC_OxRtase_C"/>
</dbReference>
<dbReference type="RefSeq" id="WP_275824082.1">
    <property type="nucleotide sequence ID" value="NZ_JARHUD010000011.1"/>
</dbReference>
<evidence type="ECO:0000259" key="6">
    <source>
        <dbReference type="PROSITE" id="PS00623"/>
    </source>
</evidence>
<dbReference type="PANTHER" id="PTHR11552:SF147">
    <property type="entry name" value="CHOLINE DEHYDROGENASE, MITOCHONDRIAL"/>
    <property type="match status" value="1"/>
</dbReference>
<dbReference type="InterPro" id="IPR012132">
    <property type="entry name" value="GMC_OxRdtase"/>
</dbReference>
<proteinExistence type="inferred from homology"/>
<dbReference type="PROSITE" id="PS00624">
    <property type="entry name" value="GMC_OXRED_2"/>
    <property type="match status" value="1"/>
</dbReference>
<feature type="domain" description="Glucose-methanol-choline oxidoreductase N-terminal" evidence="6">
    <location>
        <begin position="82"/>
        <end position="105"/>
    </location>
</feature>
<keyword evidence="4 5" id="KW-0274">FAD</keyword>
<comment type="similarity">
    <text evidence="2 5">Belongs to the GMC oxidoreductase family.</text>
</comment>
<dbReference type="PROSITE" id="PS00623">
    <property type="entry name" value="GMC_OXRED_1"/>
    <property type="match status" value="1"/>
</dbReference>
<evidence type="ECO:0000313" key="8">
    <source>
        <dbReference type="EMBL" id="MDF2097301.1"/>
    </source>
</evidence>
<dbReference type="SUPFAM" id="SSF54373">
    <property type="entry name" value="FAD-linked reductases, C-terminal domain"/>
    <property type="match status" value="1"/>
</dbReference>
<evidence type="ECO:0000256" key="3">
    <source>
        <dbReference type="ARBA" id="ARBA00022630"/>
    </source>
</evidence>
<dbReference type="EMBL" id="JARHUD010000011">
    <property type="protein sequence ID" value="MDF2097301.1"/>
    <property type="molecule type" value="Genomic_DNA"/>
</dbReference>
<dbReference type="Gene3D" id="3.50.50.60">
    <property type="entry name" value="FAD/NAD(P)-binding domain"/>
    <property type="match status" value="1"/>
</dbReference>
<dbReference type="Pfam" id="PF05199">
    <property type="entry name" value="GMC_oxred_C"/>
    <property type="match status" value="1"/>
</dbReference>
<evidence type="ECO:0000256" key="2">
    <source>
        <dbReference type="ARBA" id="ARBA00010790"/>
    </source>
</evidence>
<dbReference type="SUPFAM" id="SSF51905">
    <property type="entry name" value="FAD/NAD(P)-binding domain"/>
    <property type="match status" value="1"/>
</dbReference>
<dbReference type="InterPro" id="IPR000172">
    <property type="entry name" value="GMC_OxRdtase_N"/>
</dbReference>
<dbReference type="Pfam" id="PF00732">
    <property type="entry name" value="GMC_oxred_N"/>
    <property type="match status" value="1"/>
</dbReference>